<evidence type="ECO:0000313" key="8">
    <source>
        <dbReference type="EMBL" id="MWG35956.1"/>
    </source>
</evidence>
<dbReference type="GO" id="GO:0016020">
    <property type="term" value="C:membrane"/>
    <property type="evidence" value="ECO:0007669"/>
    <property type="project" value="UniProtKB-SubCell"/>
</dbReference>
<keyword evidence="4" id="KW-0249">Electron transport</keyword>
<dbReference type="AlphaFoldDB" id="A0A6B0GM37"/>
<evidence type="ECO:0000256" key="5">
    <source>
        <dbReference type="ARBA" id="ARBA00023008"/>
    </source>
</evidence>
<evidence type="ECO:0000256" key="3">
    <source>
        <dbReference type="ARBA" id="ARBA00022723"/>
    </source>
</evidence>
<accession>A0A6B0GM37</accession>
<comment type="caution">
    <text evidence="8">The sequence shown here is derived from an EMBL/GenBank/DDBJ whole genome shotgun (WGS) entry which is preliminary data.</text>
</comment>
<keyword evidence="3" id="KW-0479">Metal-binding</keyword>
<evidence type="ECO:0000256" key="4">
    <source>
        <dbReference type="ARBA" id="ARBA00022982"/>
    </source>
</evidence>
<dbReference type="InterPro" id="IPR000923">
    <property type="entry name" value="BlueCu_1"/>
</dbReference>
<keyword evidence="6" id="KW-0472">Membrane</keyword>
<feature type="domain" description="Blue (type 1) copper" evidence="7">
    <location>
        <begin position="35"/>
        <end position="131"/>
    </location>
</feature>
<keyword evidence="2" id="KW-0813">Transport</keyword>
<dbReference type="PANTHER" id="PTHR34192:SF10">
    <property type="entry name" value="PLASTOCYANIN MAJOR ISOFORM, CHLOROPLASTIC-RELATED"/>
    <property type="match status" value="1"/>
</dbReference>
<gene>
    <name evidence="8" type="ORF">GQS65_15930</name>
</gene>
<name>A0A6B0GM37_9EURY</name>
<evidence type="ECO:0000256" key="1">
    <source>
        <dbReference type="ARBA" id="ARBA00004370"/>
    </source>
</evidence>
<proteinExistence type="predicted"/>
<evidence type="ECO:0000256" key="2">
    <source>
        <dbReference type="ARBA" id="ARBA00022448"/>
    </source>
</evidence>
<dbReference type="SUPFAM" id="SSF49503">
    <property type="entry name" value="Cupredoxins"/>
    <property type="match status" value="1"/>
</dbReference>
<dbReference type="Proteomes" id="UP000451471">
    <property type="component" value="Unassembled WGS sequence"/>
</dbReference>
<organism evidence="8 9">
    <name type="scientific">Halomarina oriensis</name>
    <dbReference type="NCBI Taxonomy" id="671145"/>
    <lineage>
        <taxon>Archaea</taxon>
        <taxon>Methanobacteriati</taxon>
        <taxon>Methanobacteriota</taxon>
        <taxon>Stenosarchaea group</taxon>
        <taxon>Halobacteria</taxon>
        <taxon>Halobacteriales</taxon>
        <taxon>Natronomonadaceae</taxon>
        <taxon>Halomarina</taxon>
    </lineage>
</organism>
<dbReference type="Gene3D" id="2.60.40.420">
    <property type="entry name" value="Cupredoxins - blue copper proteins"/>
    <property type="match status" value="1"/>
</dbReference>
<keyword evidence="5" id="KW-0186">Copper</keyword>
<dbReference type="EMBL" id="WSZK01000028">
    <property type="protein sequence ID" value="MWG35956.1"/>
    <property type="molecule type" value="Genomic_DNA"/>
</dbReference>
<dbReference type="GO" id="GO:0005507">
    <property type="term" value="F:copper ion binding"/>
    <property type="evidence" value="ECO:0007669"/>
    <property type="project" value="InterPro"/>
</dbReference>
<dbReference type="PANTHER" id="PTHR34192">
    <property type="entry name" value="PLASTOCYANIN MAJOR ISOFORM, CHLOROPLASTIC-RELATED"/>
    <property type="match status" value="1"/>
</dbReference>
<keyword evidence="9" id="KW-1185">Reference proteome</keyword>
<evidence type="ECO:0000259" key="7">
    <source>
        <dbReference type="Pfam" id="PF00127"/>
    </source>
</evidence>
<evidence type="ECO:0000313" key="9">
    <source>
        <dbReference type="Proteomes" id="UP000451471"/>
    </source>
</evidence>
<sequence>MVGTVVVRGAEGNAPSAPTVVRPETDHVVQMTPDSFVPETLTVEVGASVGWVNGTGIAHSVTASEGRIPDEAAYFASGGFENEDAARADWEGPREGDVTHDQPYTHTFETPGEYDYFCILHEESMRGTVRVTD</sequence>
<reference evidence="8 9" key="1">
    <citation type="submission" date="2019-12" db="EMBL/GenBank/DDBJ databases">
        <title>Halocatena pleomorpha gen. nov. sp. nov., an extremely halophilic archaeon of family Halobacteriaceae isolated from saltpan soil.</title>
        <authorList>
            <person name="Pal Y."/>
            <person name="Verma A."/>
            <person name="Krishnamurthi S."/>
            <person name="Kumar P."/>
        </authorList>
    </citation>
    <scope>NUCLEOTIDE SEQUENCE [LARGE SCALE GENOMIC DNA]</scope>
    <source>
        <strain evidence="8 9">JCM 16495</strain>
    </source>
</reference>
<protein>
    <submittedName>
        <fullName evidence="8">Halocyanin</fullName>
    </submittedName>
</protein>
<evidence type="ECO:0000256" key="6">
    <source>
        <dbReference type="ARBA" id="ARBA00023136"/>
    </source>
</evidence>
<dbReference type="InterPro" id="IPR008972">
    <property type="entry name" value="Cupredoxin"/>
</dbReference>
<dbReference type="OrthoDB" id="4392at2157"/>
<comment type="subcellular location">
    <subcellularLocation>
        <location evidence="1">Membrane</location>
    </subcellularLocation>
</comment>
<dbReference type="Pfam" id="PF00127">
    <property type="entry name" value="Copper-bind"/>
    <property type="match status" value="1"/>
</dbReference>
<dbReference type="GO" id="GO:0009055">
    <property type="term" value="F:electron transfer activity"/>
    <property type="evidence" value="ECO:0007669"/>
    <property type="project" value="InterPro"/>
</dbReference>